<feature type="compositionally biased region" description="Acidic residues" evidence="1">
    <location>
        <begin position="31"/>
        <end position="40"/>
    </location>
</feature>
<feature type="compositionally biased region" description="Polar residues" evidence="1">
    <location>
        <begin position="1"/>
        <end position="18"/>
    </location>
</feature>
<evidence type="ECO:0000313" key="4">
    <source>
        <dbReference type="Proteomes" id="UP000772434"/>
    </source>
</evidence>
<dbReference type="InterPro" id="IPR036047">
    <property type="entry name" value="F-box-like_dom_sf"/>
</dbReference>
<accession>A0A9P5PQ79</accession>
<proteinExistence type="predicted"/>
<feature type="region of interest" description="Disordered" evidence="1">
    <location>
        <begin position="1"/>
        <end position="71"/>
    </location>
</feature>
<dbReference type="PROSITE" id="PS50181">
    <property type="entry name" value="FBOX"/>
    <property type="match status" value="1"/>
</dbReference>
<dbReference type="AlphaFoldDB" id="A0A9P5PQ79"/>
<evidence type="ECO:0000256" key="1">
    <source>
        <dbReference type="SAM" id="MobiDB-lite"/>
    </source>
</evidence>
<comment type="caution">
    <text evidence="3">The sequence shown here is derived from an EMBL/GenBank/DDBJ whole genome shotgun (WGS) entry which is preliminary data.</text>
</comment>
<dbReference type="SUPFAM" id="SSF81383">
    <property type="entry name" value="F-box domain"/>
    <property type="match status" value="1"/>
</dbReference>
<organism evidence="3 4">
    <name type="scientific">Rhodocollybia butyracea</name>
    <dbReference type="NCBI Taxonomy" id="206335"/>
    <lineage>
        <taxon>Eukaryota</taxon>
        <taxon>Fungi</taxon>
        <taxon>Dikarya</taxon>
        <taxon>Basidiomycota</taxon>
        <taxon>Agaricomycotina</taxon>
        <taxon>Agaricomycetes</taxon>
        <taxon>Agaricomycetidae</taxon>
        <taxon>Agaricales</taxon>
        <taxon>Marasmiineae</taxon>
        <taxon>Omphalotaceae</taxon>
        <taxon>Rhodocollybia</taxon>
    </lineage>
</organism>
<dbReference type="EMBL" id="JADNRY010000044">
    <property type="protein sequence ID" value="KAF9070146.1"/>
    <property type="molecule type" value="Genomic_DNA"/>
</dbReference>
<evidence type="ECO:0000259" key="2">
    <source>
        <dbReference type="PROSITE" id="PS50181"/>
    </source>
</evidence>
<name>A0A9P5PQ79_9AGAR</name>
<sequence length="727" mass="81904">MKTRRQSGTLPPSNSLAEQDSDSEFEHEIDLYNDESDQSDYDATGRNADQPAKKKRKVSAPKKNASGKENSEELTLSTLSLDLLYEIFSEMEPADLLALSHVDKAFRQVLLSEQFSPVWKAACRNKGAPKCPSHLSQVKWAYLLFGGSACFSCGSKGIMRIDFALLRRACVRCLKTNLVYSRRFAQFFPDIDPTIMTLVPHTNIGAHAHGHASNSKFYWADDIRNMHQELSTFKKGKRKLKSGKSENLEDFKAARMALVTQIVEYAPRCKEWSSEVIYEKRVTKAQLQGQRVNEIRERFKAMGYTSDDVSCIKSWNTTGEGPVTDRIWTRVLKDREAEVIKAKTERIRRELEQLRYSRSTVLQGQYSTYKSALPPSAWAYLPRIRELRQFPQVASILDASPDIPVNTTIFDDIMRSLNELISSWSNHKRAELSEIVESSLPSTGAAVVNSTIPVVDRLECASTVFTCSGSGCSAKDRVLVSIKGALVHGCLTSRRRYSSFQLSEDLEESTEITFSPRLSAAAASIIETAGLNPLTVLPSDLDTRILRFVCLQCPPQKHGYVFGRKAMSWRQCLAHYAEMERFVEHALPSWERLSDAVTSNIVRREGPDPADHARAWTCSHCPAHVDNLDSRASVVQHVKSAHNVDEPRTPANYFFYPGASRPLRKEVIFPMIDPNSNKTMDPNANFRCIMCGNSARRFVQVGIISHLKDKHKVLETKEGVHWAQVQS</sequence>
<dbReference type="Proteomes" id="UP000772434">
    <property type="component" value="Unassembled WGS sequence"/>
</dbReference>
<gene>
    <name evidence="3" type="ORF">BDP27DRAFT_1324374</name>
</gene>
<dbReference type="Gene3D" id="1.20.1280.50">
    <property type="match status" value="1"/>
</dbReference>
<dbReference type="InterPro" id="IPR001810">
    <property type="entry name" value="F-box_dom"/>
</dbReference>
<keyword evidence="4" id="KW-1185">Reference proteome</keyword>
<dbReference type="OrthoDB" id="2322499at2759"/>
<reference evidence="3" key="1">
    <citation type="submission" date="2020-11" db="EMBL/GenBank/DDBJ databases">
        <authorList>
            <consortium name="DOE Joint Genome Institute"/>
            <person name="Ahrendt S."/>
            <person name="Riley R."/>
            <person name="Andreopoulos W."/>
            <person name="Labutti K."/>
            <person name="Pangilinan J."/>
            <person name="Ruiz-Duenas F.J."/>
            <person name="Barrasa J.M."/>
            <person name="Sanchez-Garcia M."/>
            <person name="Camarero S."/>
            <person name="Miyauchi S."/>
            <person name="Serrano A."/>
            <person name="Linde D."/>
            <person name="Babiker R."/>
            <person name="Drula E."/>
            <person name="Ayuso-Fernandez I."/>
            <person name="Pacheco R."/>
            <person name="Padilla G."/>
            <person name="Ferreira P."/>
            <person name="Barriuso J."/>
            <person name="Kellner H."/>
            <person name="Castanera R."/>
            <person name="Alfaro M."/>
            <person name="Ramirez L."/>
            <person name="Pisabarro A.G."/>
            <person name="Kuo A."/>
            <person name="Tritt A."/>
            <person name="Lipzen A."/>
            <person name="He G."/>
            <person name="Yan M."/>
            <person name="Ng V."/>
            <person name="Cullen D."/>
            <person name="Martin F."/>
            <person name="Rosso M.-N."/>
            <person name="Henrissat B."/>
            <person name="Hibbett D."/>
            <person name="Martinez A.T."/>
            <person name="Grigoriev I.V."/>
        </authorList>
    </citation>
    <scope>NUCLEOTIDE SEQUENCE</scope>
    <source>
        <strain evidence="3">AH 40177</strain>
    </source>
</reference>
<protein>
    <recommendedName>
        <fullName evidence="2">F-box domain-containing protein</fullName>
    </recommendedName>
</protein>
<feature type="domain" description="F-box" evidence="2">
    <location>
        <begin position="73"/>
        <end position="122"/>
    </location>
</feature>
<evidence type="ECO:0000313" key="3">
    <source>
        <dbReference type="EMBL" id="KAF9070146.1"/>
    </source>
</evidence>